<keyword evidence="2" id="KW-1185">Reference proteome</keyword>
<accession>A0AAV8ZE11</accession>
<dbReference type="AlphaFoldDB" id="A0AAV8ZE11"/>
<organism evidence="1 2">
    <name type="scientific">Aromia moschata</name>
    <dbReference type="NCBI Taxonomy" id="1265417"/>
    <lineage>
        <taxon>Eukaryota</taxon>
        <taxon>Metazoa</taxon>
        <taxon>Ecdysozoa</taxon>
        <taxon>Arthropoda</taxon>
        <taxon>Hexapoda</taxon>
        <taxon>Insecta</taxon>
        <taxon>Pterygota</taxon>
        <taxon>Neoptera</taxon>
        <taxon>Endopterygota</taxon>
        <taxon>Coleoptera</taxon>
        <taxon>Polyphaga</taxon>
        <taxon>Cucujiformia</taxon>
        <taxon>Chrysomeloidea</taxon>
        <taxon>Cerambycidae</taxon>
        <taxon>Cerambycinae</taxon>
        <taxon>Callichromatini</taxon>
        <taxon>Aromia</taxon>
    </lineage>
</organism>
<evidence type="ECO:0000313" key="2">
    <source>
        <dbReference type="Proteomes" id="UP001162162"/>
    </source>
</evidence>
<reference evidence="1" key="1">
    <citation type="journal article" date="2023" name="Insect Mol. Biol.">
        <title>Genome sequencing provides insights into the evolution of gene families encoding plant cell wall-degrading enzymes in longhorned beetles.</title>
        <authorList>
            <person name="Shin N.R."/>
            <person name="Okamura Y."/>
            <person name="Kirsch R."/>
            <person name="Pauchet Y."/>
        </authorList>
    </citation>
    <scope>NUCLEOTIDE SEQUENCE</scope>
    <source>
        <strain evidence="1">AMC_N1</strain>
    </source>
</reference>
<gene>
    <name evidence="1" type="ORF">NQ318_014820</name>
</gene>
<name>A0AAV8ZE11_9CUCU</name>
<dbReference type="Proteomes" id="UP001162162">
    <property type="component" value="Unassembled WGS sequence"/>
</dbReference>
<evidence type="ECO:0000313" key="1">
    <source>
        <dbReference type="EMBL" id="KAJ8961568.1"/>
    </source>
</evidence>
<comment type="caution">
    <text evidence="1">The sequence shown here is derived from an EMBL/GenBank/DDBJ whole genome shotgun (WGS) entry which is preliminary data.</text>
</comment>
<sequence>MNRNDELKCDCSKVETRFHRNEVNYNIMWKEIGPRLTVDLHFYKSIIFSDESTFPTNGVVSSQNCRFWA</sequence>
<evidence type="ECO:0008006" key="3">
    <source>
        <dbReference type="Google" id="ProtNLM"/>
    </source>
</evidence>
<proteinExistence type="predicted"/>
<dbReference type="EMBL" id="JAPWTK010000005">
    <property type="protein sequence ID" value="KAJ8961568.1"/>
    <property type="molecule type" value="Genomic_DNA"/>
</dbReference>
<protein>
    <recommendedName>
        <fullName evidence="3">PiggyBac transposable element-derived protein domain-containing protein</fullName>
    </recommendedName>
</protein>